<gene>
    <name evidence="5" type="ORF">K8U80_05270</name>
    <name evidence="6" type="ORF">QVN30_06150</name>
    <name evidence="7" type="ORF">QVN40_04365</name>
</gene>
<dbReference type="AlphaFoldDB" id="A0A921LRB2"/>
<feature type="domain" description="HTH marR-type" evidence="4">
    <location>
        <begin position="21"/>
        <end position="121"/>
    </location>
</feature>
<evidence type="ECO:0000313" key="6">
    <source>
        <dbReference type="EMBL" id="MDN0063889.1"/>
    </source>
</evidence>
<dbReference type="GO" id="GO:0003677">
    <property type="term" value="F:DNA binding"/>
    <property type="evidence" value="ECO:0007669"/>
    <property type="project" value="UniProtKB-KW"/>
</dbReference>
<dbReference type="InterPro" id="IPR000835">
    <property type="entry name" value="HTH_MarR-typ"/>
</dbReference>
<dbReference type="SUPFAM" id="SSF46785">
    <property type="entry name" value="Winged helix' DNA-binding domain"/>
    <property type="match status" value="1"/>
</dbReference>
<accession>A0A921LRB2</accession>
<keyword evidence="3" id="KW-0804">Transcription</keyword>
<evidence type="ECO:0000313" key="7">
    <source>
        <dbReference type="EMBL" id="MDN0068935.1"/>
    </source>
</evidence>
<evidence type="ECO:0000256" key="1">
    <source>
        <dbReference type="ARBA" id="ARBA00023015"/>
    </source>
</evidence>
<dbReference type="EMBL" id="JAUEIR010000003">
    <property type="protein sequence ID" value="MDN0068935.1"/>
    <property type="molecule type" value="Genomic_DNA"/>
</dbReference>
<reference evidence="5" key="1">
    <citation type="journal article" date="2021" name="PeerJ">
        <title>Extensive microbial diversity within the chicken gut microbiome revealed by metagenomics and culture.</title>
        <authorList>
            <person name="Gilroy R."/>
            <person name="Ravi A."/>
            <person name="Getino M."/>
            <person name="Pursley I."/>
            <person name="Horton D.L."/>
            <person name="Alikhan N.F."/>
            <person name="Baker D."/>
            <person name="Gharbi K."/>
            <person name="Hall N."/>
            <person name="Watson M."/>
            <person name="Adriaenssens E.M."/>
            <person name="Foster-Nyarko E."/>
            <person name="Jarju S."/>
            <person name="Secka A."/>
            <person name="Antonio M."/>
            <person name="Oren A."/>
            <person name="Chaudhuri R.R."/>
            <person name="La Ragione R."/>
            <person name="Hildebrand F."/>
            <person name="Pallen M.J."/>
        </authorList>
    </citation>
    <scope>NUCLEOTIDE SEQUENCE</scope>
    <source>
        <strain evidence="5">ChiGjej2B2-7701</strain>
    </source>
</reference>
<dbReference type="InterPro" id="IPR036388">
    <property type="entry name" value="WH-like_DNA-bd_sf"/>
</dbReference>
<reference evidence="5" key="2">
    <citation type="submission" date="2021-09" db="EMBL/GenBank/DDBJ databases">
        <authorList>
            <person name="Gilroy R."/>
        </authorList>
    </citation>
    <scope>NUCLEOTIDE SEQUENCE</scope>
    <source>
        <strain evidence="5">ChiGjej2B2-7701</strain>
    </source>
</reference>
<dbReference type="EMBL" id="DYVF01000037">
    <property type="protein sequence ID" value="HJG30789.1"/>
    <property type="molecule type" value="Genomic_DNA"/>
</dbReference>
<dbReference type="Gene3D" id="1.10.10.10">
    <property type="entry name" value="Winged helix-like DNA-binding domain superfamily/Winged helix DNA-binding domain"/>
    <property type="match status" value="1"/>
</dbReference>
<name>A0A921LRB2_9ACTN</name>
<dbReference type="Proteomes" id="UP000746751">
    <property type="component" value="Unassembled WGS sequence"/>
</dbReference>
<organism evidence="5 8">
    <name type="scientific">Collinsella ihumii</name>
    <dbReference type="NCBI Taxonomy" id="1720204"/>
    <lineage>
        <taxon>Bacteria</taxon>
        <taxon>Bacillati</taxon>
        <taxon>Actinomycetota</taxon>
        <taxon>Coriobacteriia</taxon>
        <taxon>Coriobacteriales</taxon>
        <taxon>Coriobacteriaceae</taxon>
        <taxon>Collinsella</taxon>
    </lineage>
</organism>
<proteinExistence type="predicted"/>
<dbReference type="Proteomes" id="UP001168505">
    <property type="component" value="Unassembled WGS sequence"/>
</dbReference>
<evidence type="ECO:0000259" key="4">
    <source>
        <dbReference type="SMART" id="SM00347"/>
    </source>
</evidence>
<evidence type="ECO:0000313" key="5">
    <source>
        <dbReference type="EMBL" id="HJG30789.1"/>
    </source>
</evidence>
<dbReference type="EMBL" id="JAUEIQ010000005">
    <property type="protein sequence ID" value="MDN0063889.1"/>
    <property type="molecule type" value="Genomic_DNA"/>
</dbReference>
<evidence type="ECO:0000256" key="2">
    <source>
        <dbReference type="ARBA" id="ARBA00023125"/>
    </source>
</evidence>
<dbReference type="SMART" id="SM00347">
    <property type="entry name" value="HTH_MARR"/>
    <property type="match status" value="1"/>
</dbReference>
<evidence type="ECO:0000256" key="3">
    <source>
        <dbReference type="ARBA" id="ARBA00023163"/>
    </source>
</evidence>
<comment type="caution">
    <text evidence="5">The sequence shown here is derived from an EMBL/GenBank/DDBJ whole genome shotgun (WGS) entry which is preliminary data.</text>
</comment>
<dbReference type="RefSeq" id="WP_239283384.1">
    <property type="nucleotide sequence ID" value="NZ_JAUEIQ010000005.1"/>
</dbReference>
<dbReference type="PANTHER" id="PTHR42756">
    <property type="entry name" value="TRANSCRIPTIONAL REGULATOR, MARR"/>
    <property type="match status" value="1"/>
</dbReference>
<dbReference type="PANTHER" id="PTHR42756:SF1">
    <property type="entry name" value="TRANSCRIPTIONAL REPRESSOR OF EMRAB OPERON"/>
    <property type="match status" value="1"/>
</dbReference>
<keyword evidence="1" id="KW-0805">Transcription regulation</keyword>
<evidence type="ECO:0000313" key="8">
    <source>
        <dbReference type="Proteomes" id="UP000746751"/>
    </source>
</evidence>
<dbReference type="Pfam" id="PF01047">
    <property type="entry name" value="MarR"/>
    <property type="match status" value="1"/>
</dbReference>
<protein>
    <submittedName>
        <fullName evidence="5">Winged helix DNA-binding protein</fullName>
    </submittedName>
</protein>
<reference evidence="7" key="4">
    <citation type="submission" date="2023-08" db="EMBL/GenBank/DDBJ databases">
        <title>Identification and characterization of horizontal gene transfer across gut microbiota members of farm animals based on homology search.</title>
        <authorList>
            <person name="Schwarzerova J."/>
            <person name="Nykrynova M."/>
            <person name="Jureckova K."/>
            <person name="Cejkova D."/>
            <person name="Rychlik I."/>
        </authorList>
    </citation>
    <scope>NUCLEOTIDE SEQUENCE</scope>
    <source>
        <strain evidence="7">15_COKtk</strain>
        <strain evidence="6">176_SSukc20</strain>
    </source>
</reference>
<dbReference type="Proteomes" id="UP001168435">
    <property type="component" value="Unassembled WGS sequence"/>
</dbReference>
<dbReference type="InterPro" id="IPR036390">
    <property type="entry name" value="WH_DNA-bd_sf"/>
</dbReference>
<keyword evidence="2 5" id="KW-0238">DNA-binding</keyword>
<evidence type="ECO:0000313" key="9">
    <source>
        <dbReference type="Proteomes" id="UP001168435"/>
    </source>
</evidence>
<sequence length="148" mass="17198">MFESIYNKFKLHFYQETFSRFQDREASLTTVEAFAMEAIYALGSPTVHEFAEFMRISSSNAAYKIGSLIRKGYVEKVQSESDGREYHLRPTQKYLDYYRISSSYIHDVMDRIRQRFSEEDLTKMGEILTVMSEELMPEVTVPASGAKA</sequence>
<dbReference type="GO" id="GO:0003700">
    <property type="term" value="F:DNA-binding transcription factor activity"/>
    <property type="evidence" value="ECO:0007669"/>
    <property type="project" value="InterPro"/>
</dbReference>
<keyword evidence="9" id="KW-1185">Reference proteome</keyword>
<reference evidence="6" key="3">
    <citation type="submission" date="2023-06" db="EMBL/GenBank/DDBJ databases">
        <authorList>
            <person name="Zeman M."/>
            <person name="Kubasova T."/>
            <person name="Jahodarova E."/>
            <person name="Nykrynova M."/>
            <person name="Rychlik I."/>
        </authorList>
    </citation>
    <scope>NUCLEOTIDE SEQUENCE</scope>
    <source>
        <strain evidence="7">15_COKtk</strain>
        <strain evidence="6">176_SSukc20</strain>
    </source>
</reference>